<name>A0ACB9GN51_9ASTR</name>
<reference evidence="1 2" key="2">
    <citation type="journal article" date="2022" name="Mol. Ecol. Resour.">
        <title>The genomes of chicory, endive, great burdock and yacon provide insights into Asteraceae paleo-polyploidization history and plant inulin production.</title>
        <authorList>
            <person name="Fan W."/>
            <person name="Wang S."/>
            <person name="Wang H."/>
            <person name="Wang A."/>
            <person name="Jiang F."/>
            <person name="Liu H."/>
            <person name="Zhao H."/>
            <person name="Xu D."/>
            <person name="Zhang Y."/>
        </authorList>
    </citation>
    <scope>NUCLEOTIDE SEQUENCE [LARGE SCALE GENOMIC DNA]</scope>
    <source>
        <strain evidence="2">cv. Yunnan</strain>
        <tissue evidence="1">Leaves</tissue>
    </source>
</reference>
<keyword evidence="2" id="KW-1185">Reference proteome</keyword>
<organism evidence="1 2">
    <name type="scientific">Smallanthus sonchifolius</name>
    <dbReference type="NCBI Taxonomy" id="185202"/>
    <lineage>
        <taxon>Eukaryota</taxon>
        <taxon>Viridiplantae</taxon>
        <taxon>Streptophyta</taxon>
        <taxon>Embryophyta</taxon>
        <taxon>Tracheophyta</taxon>
        <taxon>Spermatophyta</taxon>
        <taxon>Magnoliopsida</taxon>
        <taxon>eudicotyledons</taxon>
        <taxon>Gunneridae</taxon>
        <taxon>Pentapetalae</taxon>
        <taxon>asterids</taxon>
        <taxon>campanulids</taxon>
        <taxon>Asterales</taxon>
        <taxon>Asteraceae</taxon>
        <taxon>Asteroideae</taxon>
        <taxon>Heliantheae alliance</taxon>
        <taxon>Millerieae</taxon>
        <taxon>Smallanthus</taxon>
    </lineage>
</organism>
<evidence type="ECO:0000313" key="2">
    <source>
        <dbReference type="Proteomes" id="UP001056120"/>
    </source>
</evidence>
<dbReference type="EMBL" id="CM042031">
    <property type="protein sequence ID" value="KAI3784430.1"/>
    <property type="molecule type" value="Genomic_DNA"/>
</dbReference>
<dbReference type="Proteomes" id="UP001056120">
    <property type="component" value="Linkage Group LG14"/>
</dbReference>
<accession>A0ACB9GN51</accession>
<gene>
    <name evidence="1" type="ORF">L1987_43529</name>
</gene>
<sequence length="80" mass="9253">MECSNPQCNHPVVYAYPKFKIHIRVQDPTGTVTLTLFESDASKLLHKTANELMENQDEWDEGLFPDELDTLLGKKTRFQE</sequence>
<proteinExistence type="predicted"/>
<comment type="caution">
    <text evidence="1">The sequence shown here is derived from an EMBL/GenBank/DDBJ whole genome shotgun (WGS) entry which is preliminary data.</text>
</comment>
<reference evidence="2" key="1">
    <citation type="journal article" date="2022" name="Mol. Ecol. Resour.">
        <title>The genomes of chicory, endive, great burdock and yacon provide insights into Asteraceae palaeo-polyploidization history and plant inulin production.</title>
        <authorList>
            <person name="Fan W."/>
            <person name="Wang S."/>
            <person name="Wang H."/>
            <person name="Wang A."/>
            <person name="Jiang F."/>
            <person name="Liu H."/>
            <person name="Zhao H."/>
            <person name="Xu D."/>
            <person name="Zhang Y."/>
        </authorList>
    </citation>
    <scope>NUCLEOTIDE SEQUENCE [LARGE SCALE GENOMIC DNA]</scope>
    <source>
        <strain evidence="2">cv. Yunnan</strain>
    </source>
</reference>
<evidence type="ECO:0000313" key="1">
    <source>
        <dbReference type="EMBL" id="KAI3784430.1"/>
    </source>
</evidence>
<protein>
    <submittedName>
        <fullName evidence="1">Uncharacterized protein</fullName>
    </submittedName>
</protein>